<protein>
    <recommendedName>
        <fullName evidence="9">Conjugal transfer protein TrbL</fullName>
    </recommendedName>
</protein>
<evidence type="ECO:0000256" key="2">
    <source>
        <dbReference type="ARBA" id="ARBA00022692"/>
    </source>
</evidence>
<dbReference type="Pfam" id="PF04610">
    <property type="entry name" value="TrbL"/>
    <property type="match status" value="1"/>
</dbReference>
<evidence type="ECO:0000313" key="7">
    <source>
        <dbReference type="EMBL" id="ATW29810.1"/>
    </source>
</evidence>
<feature type="transmembrane region" description="Helical" evidence="6">
    <location>
        <begin position="138"/>
        <end position="160"/>
    </location>
</feature>
<comment type="subcellular location">
    <subcellularLocation>
        <location evidence="1">Membrane</location>
        <topology evidence="1">Multi-pass membrane protein</topology>
    </subcellularLocation>
</comment>
<evidence type="ECO:0000256" key="3">
    <source>
        <dbReference type="ARBA" id="ARBA00022989"/>
    </source>
</evidence>
<keyword evidence="3 6" id="KW-1133">Transmembrane helix</keyword>
<feature type="transmembrane region" description="Helical" evidence="6">
    <location>
        <begin position="34"/>
        <end position="55"/>
    </location>
</feature>
<organism evidence="7 8">
    <name type="scientific">Candidatus Williamhamiltonella defendens</name>
    <dbReference type="NCBI Taxonomy" id="138072"/>
    <lineage>
        <taxon>Bacteria</taxon>
        <taxon>Pseudomonadati</taxon>
        <taxon>Pseudomonadota</taxon>
        <taxon>Gammaproteobacteria</taxon>
        <taxon>Enterobacterales</taxon>
        <taxon>Enterobacteriaceae</taxon>
        <taxon>aphid secondary symbionts</taxon>
        <taxon>Candidatus Williamhamiltonella</taxon>
    </lineage>
</organism>
<name>A0A2D3T7J7_9ENTR</name>
<proteinExistence type="predicted"/>
<feature type="region of interest" description="Disordered" evidence="5">
    <location>
        <begin position="358"/>
        <end position="396"/>
    </location>
</feature>
<evidence type="ECO:0000256" key="6">
    <source>
        <dbReference type="SAM" id="Phobius"/>
    </source>
</evidence>
<dbReference type="EMBL" id="CP017606">
    <property type="protein sequence ID" value="ATW29810.1"/>
    <property type="molecule type" value="Genomic_DNA"/>
</dbReference>
<feature type="transmembrane region" description="Helical" evidence="6">
    <location>
        <begin position="234"/>
        <end position="254"/>
    </location>
</feature>
<feature type="transmembrane region" description="Helical" evidence="6">
    <location>
        <begin position="192"/>
        <end position="213"/>
    </location>
</feature>
<feature type="transmembrane region" description="Helical" evidence="6">
    <location>
        <begin position="167"/>
        <end position="186"/>
    </location>
</feature>
<accession>A0A2D3T7J7</accession>
<reference evidence="8" key="1">
    <citation type="submission" date="2016-10" db="EMBL/GenBank/DDBJ databases">
        <authorList>
            <person name="Chevignon G."/>
        </authorList>
    </citation>
    <scope>NUCLEOTIDE SEQUENCE [LARGE SCALE GENOMIC DNA]</scope>
    <source>
        <strain evidence="8">A2C</strain>
    </source>
</reference>
<evidence type="ECO:0000256" key="5">
    <source>
        <dbReference type="SAM" id="MobiDB-lite"/>
    </source>
</evidence>
<dbReference type="AlphaFoldDB" id="A0A2D3T7J7"/>
<evidence type="ECO:0000256" key="1">
    <source>
        <dbReference type="ARBA" id="ARBA00004141"/>
    </source>
</evidence>
<reference evidence="8" key="2">
    <citation type="submission" date="2017-11" db="EMBL/GenBank/DDBJ databases">
        <title>PacBio sequencing of new strain of the secondary endosymbiont Candidatus Hamiltonella defensa.</title>
        <authorList>
            <person name="Strand M.R."/>
            <person name="Oliver K."/>
        </authorList>
    </citation>
    <scope>NUCLEOTIDE SEQUENCE [LARGE SCALE GENOMIC DNA]</scope>
    <source>
        <strain evidence="8">A2C</strain>
    </source>
</reference>
<evidence type="ECO:0008006" key="9">
    <source>
        <dbReference type="Google" id="ProtNLM"/>
    </source>
</evidence>
<dbReference type="GO" id="GO:0030255">
    <property type="term" value="P:protein secretion by the type IV secretion system"/>
    <property type="evidence" value="ECO:0007669"/>
    <property type="project" value="InterPro"/>
</dbReference>
<dbReference type="RefSeq" id="WP_100103253.1">
    <property type="nucleotide sequence ID" value="NZ_CAWNMT010000001.1"/>
</dbReference>
<dbReference type="Proteomes" id="UP000230008">
    <property type="component" value="Chromosome"/>
</dbReference>
<gene>
    <name evidence="7" type="ORF">BJP41_05075</name>
</gene>
<keyword evidence="2 6" id="KW-0812">Transmembrane</keyword>
<feature type="transmembrane region" description="Helical" evidence="6">
    <location>
        <begin position="266"/>
        <end position="287"/>
    </location>
</feature>
<dbReference type="InterPro" id="IPR007688">
    <property type="entry name" value="Conjugal_tfr_TrbL/VirB6"/>
</dbReference>
<evidence type="ECO:0000256" key="4">
    <source>
        <dbReference type="ARBA" id="ARBA00023136"/>
    </source>
</evidence>
<keyword evidence="4 6" id="KW-0472">Membrane</keyword>
<dbReference type="GO" id="GO:0016020">
    <property type="term" value="C:membrane"/>
    <property type="evidence" value="ECO:0007669"/>
    <property type="project" value="UniProtKB-SubCell"/>
</dbReference>
<evidence type="ECO:0000313" key="8">
    <source>
        <dbReference type="Proteomes" id="UP000230008"/>
    </source>
</evidence>
<sequence>MNPDQTDLFVSMHKIIMLALKSTTSGKMVEYSNIISSVAGISISLYVLWCGYMVFAGKLQRPVESIIWDLSRASLIMMFMMNLGGYLDLSVQAIDGLKNGLSGKSDVWSYLDQLWIKGQHISAKLMELDTSTYVKTDGMIGTFFTWIGVYFTLLSATIVFLSAEITILLLTVTAPVFIFCMLYGFLRTTFNNWMQAILSSVFTVMFASLALSSGINFLDKILSRIAVEATDKNLVTMGAMAGVTGAVCGVVIYLSSKIAHQLAGVGVQGALEGAATAASAIGLFGAAKGLRGMMGGSKAFGKEGWHQGKGFVEGVKGVDKNQREGGRIGHLAGRGTQYGISKAKATLQKVRAEGWAMASGSEMAKPKDITPPRPKATHGVQWAQAPTIKTNPKLKD</sequence>